<keyword evidence="5" id="KW-0133">Cell shape</keyword>
<evidence type="ECO:0000256" key="6">
    <source>
        <dbReference type="ARBA" id="ARBA00022984"/>
    </source>
</evidence>
<dbReference type="PRINTS" id="PR00725">
    <property type="entry name" value="DADACBPTASE1"/>
</dbReference>
<keyword evidence="3" id="KW-0732">Signal</keyword>
<evidence type="ECO:0000256" key="9">
    <source>
        <dbReference type="PIRSR" id="PIRSR618044-2"/>
    </source>
</evidence>
<comment type="caution">
    <text evidence="12">The sequence shown here is derived from an EMBL/GenBank/DDBJ whole genome shotgun (WGS) entry which is preliminary data.</text>
</comment>
<evidence type="ECO:0000256" key="10">
    <source>
        <dbReference type="RuleBase" id="RU004016"/>
    </source>
</evidence>
<dbReference type="Proteomes" id="UP000230956">
    <property type="component" value="Unassembled WGS sequence"/>
</dbReference>
<evidence type="ECO:0000256" key="4">
    <source>
        <dbReference type="ARBA" id="ARBA00022801"/>
    </source>
</evidence>
<keyword evidence="12" id="KW-0645">Protease</keyword>
<evidence type="ECO:0000256" key="8">
    <source>
        <dbReference type="PIRSR" id="PIRSR618044-1"/>
    </source>
</evidence>
<dbReference type="GO" id="GO:0008360">
    <property type="term" value="P:regulation of cell shape"/>
    <property type="evidence" value="ECO:0007669"/>
    <property type="project" value="UniProtKB-KW"/>
</dbReference>
<feature type="active site" evidence="8">
    <location>
        <position position="134"/>
    </location>
</feature>
<reference evidence="13" key="1">
    <citation type="submission" date="2017-09" db="EMBL/GenBank/DDBJ databases">
        <title>Depth-based differentiation of microbial function through sediment-hosted aquifers and enrichment of novel symbionts in the deep terrestrial subsurface.</title>
        <authorList>
            <person name="Probst A.J."/>
            <person name="Ladd B."/>
            <person name="Jarett J.K."/>
            <person name="Geller-Mcgrath D.E."/>
            <person name="Sieber C.M.K."/>
            <person name="Emerson J.B."/>
            <person name="Anantharaman K."/>
            <person name="Thomas B.C."/>
            <person name="Malmstrom R."/>
            <person name="Stieglmeier M."/>
            <person name="Klingl A."/>
            <person name="Woyke T."/>
            <person name="Ryan C.M."/>
            <person name="Banfield J.F."/>
        </authorList>
    </citation>
    <scope>NUCLEOTIDE SEQUENCE [LARGE SCALE GENOMIC DNA]</scope>
</reference>
<organism evidence="12 13">
    <name type="scientific">Candidatus Aquicultor secundus</name>
    <dbReference type="NCBI Taxonomy" id="1973895"/>
    <lineage>
        <taxon>Bacteria</taxon>
        <taxon>Bacillati</taxon>
        <taxon>Actinomycetota</taxon>
        <taxon>Candidatus Aquicultoria</taxon>
        <taxon>Candidatus Aquicultorales</taxon>
        <taxon>Candidatus Aquicultoraceae</taxon>
        <taxon>Candidatus Aquicultor</taxon>
    </lineage>
</organism>
<dbReference type="InterPro" id="IPR012338">
    <property type="entry name" value="Beta-lactam/transpept-like"/>
</dbReference>
<dbReference type="GO" id="GO:0071555">
    <property type="term" value="P:cell wall organization"/>
    <property type="evidence" value="ECO:0007669"/>
    <property type="project" value="UniProtKB-KW"/>
</dbReference>
<sequence length="394" mass="42068">MKRHISILVTITLLITVITSSWGIAFAGAASAVAATQQSVAGLPRQPTVTAGSAMLINAKTGDVLWRRNSSIRRAMASTTKIMTALVAIEHGNLDDIVTVNADALGPGAQGGIGLAKNEHMTLRDLLYALMLPSANDAAVAIADHVGGSVGNFADMMNKKAAEIGANRTHFDNPHGLDSPTHYTTAYDLALIARYALRNPTFSQIVSTKGWRLRGSQVVTTHNKLLYTYSGATGVKTGFTNRAKNCLVSSATKGDVSLITVVLGEKWRPNMFAQSAALLNYGFSLYRERQLTSAGVVYKTITSPYGQKLDLVAKENASAAVRHTLPVYTETHYAQDIPVPVKKGAVLGRVVSYQAGRVVATADLEVKNDPPQPTLMQMAGHYLSPLFGSSMLDV</sequence>
<dbReference type="InterPro" id="IPR018044">
    <property type="entry name" value="Peptidase_S11"/>
</dbReference>
<evidence type="ECO:0000256" key="3">
    <source>
        <dbReference type="ARBA" id="ARBA00022729"/>
    </source>
</evidence>
<dbReference type="Gene3D" id="2.60.410.10">
    <property type="entry name" value="D-Ala-D-Ala carboxypeptidase, C-terminal domain"/>
    <property type="match status" value="1"/>
</dbReference>
<feature type="binding site" evidence="9">
    <location>
        <position position="236"/>
    </location>
    <ligand>
        <name>substrate</name>
    </ligand>
</feature>
<feature type="active site" description="Proton acceptor" evidence="8">
    <location>
        <position position="81"/>
    </location>
</feature>
<evidence type="ECO:0000256" key="1">
    <source>
        <dbReference type="ARBA" id="ARBA00003217"/>
    </source>
</evidence>
<comment type="function">
    <text evidence="1">Removes C-terminal D-alanyl residues from sugar-peptide cell wall precursors.</text>
</comment>
<dbReference type="PANTHER" id="PTHR21581">
    <property type="entry name" value="D-ALANYL-D-ALANINE CARBOXYPEPTIDASE"/>
    <property type="match status" value="1"/>
</dbReference>
<feature type="active site" description="Acyl-ester intermediate" evidence="8">
    <location>
        <position position="78"/>
    </location>
</feature>
<dbReference type="InterPro" id="IPR001967">
    <property type="entry name" value="Peptidase_S11_N"/>
</dbReference>
<dbReference type="Gene3D" id="3.40.710.10">
    <property type="entry name" value="DD-peptidase/beta-lactamase superfamily"/>
    <property type="match status" value="1"/>
</dbReference>
<evidence type="ECO:0000256" key="7">
    <source>
        <dbReference type="ARBA" id="ARBA00023316"/>
    </source>
</evidence>
<evidence type="ECO:0000256" key="5">
    <source>
        <dbReference type="ARBA" id="ARBA00022960"/>
    </source>
</evidence>
<dbReference type="AlphaFoldDB" id="A0A2M7T5J8"/>
<keyword evidence="12" id="KW-0121">Carboxypeptidase</keyword>
<dbReference type="GO" id="GO:0009002">
    <property type="term" value="F:serine-type D-Ala-D-Ala carboxypeptidase activity"/>
    <property type="evidence" value="ECO:0007669"/>
    <property type="project" value="InterPro"/>
</dbReference>
<dbReference type="SUPFAM" id="SSF69189">
    <property type="entry name" value="Penicillin-binding protein associated domain"/>
    <property type="match status" value="1"/>
</dbReference>
<evidence type="ECO:0000313" key="13">
    <source>
        <dbReference type="Proteomes" id="UP000230956"/>
    </source>
</evidence>
<name>A0A2M7T5J8_9ACTN</name>
<evidence type="ECO:0000313" key="12">
    <source>
        <dbReference type="EMBL" id="PIZ35410.1"/>
    </source>
</evidence>
<dbReference type="InterPro" id="IPR015956">
    <property type="entry name" value="Peniciliin-bd_prot_C_sf"/>
</dbReference>
<dbReference type="EMBL" id="PFNG01000242">
    <property type="protein sequence ID" value="PIZ35410.1"/>
    <property type="molecule type" value="Genomic_DNA"/>
</dbReference>
<dbReference type="GO" id="GO:0009252">
    <property type="term" value="P:peptidoglycan biosynthetic process"/>
    <property type="evidence" value="ECO:0007669"/>
    <property type="project" value="UniProtKB-KW"/>
</dbReference>
<keyword evidence="7" id="KW-0961">Cell wall biogenesis/degradation</keyword>
<dbReference type="InterPro" id="IPR037167">
    <property type="entry name" value="Peptidase_S11_C_sf"/>
</dbReference>
<protein>
    <submittedName>
        <fullName evidence="12">D-alanyl-D-alanine carboxypeptidase</fullName>
    </submittedName>
</protein>
<gene>
    <name evidence="12" type="ORF">COY37_10460</name>
</gene>
<keyword evidence="6" id="KW-0573">Peptidoglycan synthesis</keyword>
<dbReference type="PANTHER" id="PTHR21581:SF33">
    <property type="entry name" value="D-ALANYL-D-ALANINE CARBOXYPEPTIDASE DACB"/>
    <property type="match status" value="1"/>
</dbReference>
<feature type="domain" description="Peptidase S11 D-alanyl-D-alanine carboxypeptidase A N-terminal" evidence="11">
    <location>
        <begin position="45"/>
        <end position="266"/>
    </location>
</feature>
<keyword evidence="4" id="KW-0378">Hydrolase</keyword>
<evidence type="ECO:0000256" key="2">
    <source>
        <dbReference type="ARBA" id="ARBA00007164"/>
    </source>
</evidence>
<comment type="similarity">
    <text evidence="2 10">Belongs to the peptidase S11 family.</text>
</comment>
<accession>A0A2M7T5J8</accession>
<dbReference type="Pfam" id="PF00768">
    <property type="entry name" value="Peptidase_S11"/>
    <property type="match status" value="1"/>
</dbReference>
<dbReference type="GO" id="GO:0006508">
    <property type="term" value="P:proteolysis"/>
    <property type="evidence" value="ECO:0007669"/>
    <property type="project" value="InterPro"/>
</dbReference>
<dbReference type="SUPFAM" id="SSF56601">
    <property type="entry name" value="beta-lactamase/transpeptidase-like"/>
    <property type="match status" value="1"/>
</dbReference>
<proteinExistence type="inferred from homology"/>
<evidence type="ECO:0000259" key="11">
    <source>
        <dbReference type="Pfam" id="PF00768"/>
    </source>
</evidence>
<dbReference type="RefSeq" id="WP_286677827.1">
    <property type="nucleotide sequence ID" value="NZ_MNXI01000038.1"/>
</dbReference>